<accession>A0AAV9EAX1</accession>
<reference evidence="3" key="2">
    <citation type="submission" date="2023-06" db="EMBL/GenBank/DDBJ databases">
        <authorList>
            <person name="Ma L."/>
            <person name="Liu K.-W."/>
            <person name="Li Z."/>
            <person name="Hsiao Y.-Y."/>
            <person name="Qi Y."/>
            <person name="Fu T."/>
            <person name="Tang G."/>
            <person name="Zhang D."/>
            <person name="Sun W.-H."/>
            <person name="Liu D.-K."/>
            <person name="Li Y."/>
            <person name="Chen G.-Z."/>
            <person name="Liu X.-D."/>
            <person name="Liao X.-Y."/>
            <person name="Jiang Y.-T."/>
            <person name="Yu X."/>
            <person name="Hao Y."/>
            <person name="Huang J."/>
            <person name="Zhao X.-W."/>
            <person name="Ke S."/>
            <person name="Chen Y.-Y."/>
            <person name="Wu W.-L."/>
            <person name="Hsu J.-L."/>
            <person name="Lin Y.-F."/>
            <person name="Huang M.-D."/>
            <person name="Li C.-Y."/>
            <person name="Huang L."/>
            <person name="Wang Z.-W."/>
            <person name="Zhao X."/>
            <person name="Zhong W.-Y."/>
            <person name="Peng D.-H."/>
            <person name="Ahmad S."/>
            <person name="Lan S."/>
            <person name="Zhang J.-S."/>
            <person name="Tsai W.-C."/>
            <person name="Van De Peer Y."/>
            <person name="Liu Z.-J."/>
        </authorList>
    </citation>
    <scope>NUCLEOTIDE SEQUENCE</scope>
    <source>
        <strain evidence="3">CP</strain>
        <tissue evidence="3">Leaves</tissue>
    </source>
</reference>
<sequence>MYAECDAFESALRVFKDFPGPDTVVENAMITAYMNRGRIIEAEGVFNAMRAKDVASYSAMVTGYSKNSMHSKALNVFRDAMDRGFDPNESMVVSALSSCARTGNLCQGRRIHAHVENNNMSIRIATAVVDMYAKCGCVRSGCEVFGEMPSKDVVAYGAMISGFANHGLAERAFEVFEAMEQNNVRPNEAIFVSMMVACAHAGKVERGLGYFDKW</sequence>
<feature type="repeat" description="PPR" evidence="2">
    <location>
        <begin position="53"/>
        <end position="87"/>
    </location>
</feature>
<proteinExistence type="predicted"/>
<keyword evidence="4" id="KW-1185">Reference proteome</keyword>
<reference evidence="3" key="1">
    <citation type="journal article" date="2023" name="Nat. Commun.">
        <title>Diploid and tetraploid genomes of Acorus and the evolution of monocots.</title>
        <authorList>
            <person name="Ma L."/>
            <person name="Liu K.W."/>
            <person name="Li Z."/>
            <person name="Hsiao Y.Y."/>
            <person name="Qi Y."/>
            <person name="Fu T."/>
            <person name="Tang G.D."/>
            <person name="Zhang D."/>
            <person name="Sun W.H."/>
            <person name="Liu D.K."/>
            <person name="Li Y."/>
            <person name="Chen G.Z."/>
            <person name="Liu X.D."/>
            <person name="Liao X.Y."/>
            <person name="Jiang Y.T."/>
            <person name="Yu X."/>
            <person name="Hao Y."/>
            <person name="Huang J."/>
            <person name="Zhao X.W."/>
            <person name="Ke S."/>
            <person name="Chen Y.Y."/>
            <person name="Wu W.L."/>
            <person name="Hsu J.L."/>
            <person name="Lin Y.F."/>
            <person name="Huang M.D."/>
            <person name="Li C.Y."/>
            <person name="Huang L."/>
            <person name="Wang Z.W."/>
            <person name="Zhao X."/>
            <person name="Zhong W.Y."/>
            <person name="Peng D.H."/>
            <person name="Ahmad S."/>
            <person name="Lan S."/>
            <person name="Zhang J.S."/>
            <person name="Tsai W.C."/>
            <person name="Van de Peer Y."/>
            <person name="Liu Z.J."/>
        </authorList>
    </citation>
    <scope>NUCLEOTIDE SEQUENCE</scope>
    <source>
        <strain evidence="3">CP</strain>
    </source>
</reference>
<dbReference type="PANTHER" id="PTHR47926:SF529">
    <property type="entry name" value="TETRATRICOPEPTIDE-LIKE HELICAL DOMAIN SUPERFAMILY"/>
    <property type="match status" value="1"/>
</dbReference>
<comment type="caution">
    <text evidence="3">The sequence shown here is derived from an EMBL/GenBank/DDBJ whole genome shotgun (WGS) entry which is preliminary data.</text>
</comment>
<dbReference type="GO" id="GO:0003723">
    <property type="term" value="F:RNA binding"/>
    <property type="evidence" value="ECO:0007669"/>
    <property type="project" value="InterPro"/>
</dbReference>
<dbReference type="GO" id="GO:0009451">
    <property type="term" value="P:RNA modification"/>
    <property type="evidence" value="ECO:0007669"/>
    <property type="project" value="InterPro"/>
</dbReference>
<dbReference type="AlphaFoldDB" id="A0AAV9EAX1"/>
<dbReference type="Gene3D" id="1.25.40.10">
    <property type="entry name" value="Tetratricopeptide repeat domain"/>
    <property type="match status" value="2"/>
</dbReference>
<dbReference type="Pfam" id="PF01535">
    <property type="entry name" value="PPR"/>
    <property type="match status" value="2"/>
</dbReference>
<keyword evidence="1" id="KW-0677">Repeat</keyword>
<dbReference type="InterPro" id="IPR002885">
    <property type="entry name" value="PPR_rpt"/>
</dbReference>
<dbReference type="NCBIfam" id="TIGR00756">
    <property type="entry name" value="PPR"/>
    <property type="match status" value="4"/>
</dbReference>
<evidence type="ECO:0000256" key="1">
    <source>
        <dbReference type="ARBA" id="ARBA00022737"/>
    </source>
</evidence>
<dbReference type="FunFam" id="1.25.40.10:FF:000031">
    <property type="entry name" value="Pentatricopeptide repeat-containing protein mitochondrial"/>
    <property type="match status" value="1"/>
</dbReference>
<organism evidence="3 4">
    <name type="scientific">Acorus calamus</name>
    <name type="common">Sweet flag</name>
    <dbReference type="NCBI Taxonomy" id="4465"/>
    <lineage>
        <taxon>Eukaryota</taxon>
        <taxon>Viridiplantae</taxon>
        <taxon>Streptophyta</taxon>
        <taxon>Embryophyta</taxon>
        <taxon>Tracheophyta</taxon>
        <taxon>Spermatophyta</taxon>
        <taxon>Magnoliopsida</taxon>
        <taxon>Liliopsida</taxon>
        <taxon>Acoraceae</taxon>
        <taxon>Acorus</taxon>
    </lineage>
</organism>
<dbReference type="InterPro" id="IPR011990">
    <property type="entry name" value="TPR-like_helical_dom_sf"/>
</dbReference>
<evidence type="ECO:0000313" key="4">
    <source>
        <dbReference type="Proteomes" id="UP001180020"/>
    </source>
</evidence>
<dbReference type="InterPro" id="IPR046960">
    <property type="entry name" value="PPR_At4g14850-like_plant"/>
</dbReference>
<dbReference type="PROSITE" id="PS51375">
    <property type="entry name" value="PPR"/>
    <property type="match status" value="2"/>
</dbReference>
<protein>
    <submittedName>
        <fullName evidence="3">Pentatricopeptide repeat-containing protein</fullName>
    </submittedName>
</protein>
<evidence type="ECO:0000313" key="3">
    <source>
        <dbReference type="EMBL" id="KAK1310274.1"/>
    </source>
</evidence>
<dbReference type="Proteomes" id="UP001180020">
    <property type="component" value="Unassembled WGS sequence"/>
</dbReference>
<dbReference type="EMBL" id="JAUJYO010000008">
    <property type="protein sequence ID" value="KAK1310274.1"/>
    <property type="molecule type" value="Genomic_DNA"/>
</dbReference>
<dbReference type="Pfam" id="PF13041">
    <property type="entry name" value="PPR_2"/>
    <property type="match status" value="1"/>
</dbReference>
<feature type="repeat" description="PPR" evidence="2">
    <location>
        <begin position="152"/>
        <end position="186"/>
    </location>
</feature>
<gene>
    <name evidence="3" type="primary">PCMP-E79</name>
    <name evidence="3" type="ORF">QJS10_CPA08g01912</name>
</gene>
<name>A0AAV9EAX1_ACOCL</name>
<evidence type="ECO:0000256" key="2">
    <source>
        <dbReference type="PROSITE-ProRule" id="PRU00708"/>
    </source>
</evidence>
<dbReference type="PANTHER" id="PTHR47926">
    <property type="entry name" value="PENTATRICOPEPTIDE REPEAT-CONTAINING PROTEIN"/>
    <property type="match status" value="1"/>
</dbReference>